<dbReference type="InterPro" id="IPR024524">
    <property type="entry name" value="DUF3800"/>
</dbReference>
<gene>
    <name evidence="1" type="ORF">Apau_1090</name>
</gene>
<evidence type="ECO:0008006" key="3">
    <source>
        <dbReference type="Google" id="ProtNLM"/>
    </source>
</evidence>
<proteinExistence type="predicted"/>
<dbReference type="Proteomes" id="UP000005096">
    <property type="component" value="Chromosome"/>
</dbReference>
<dbReference type="AlphaFoldDB" id="E3CXF1"/>
<name>E3CXF1_9BACT</name>
<dbReference type="OrthoDB" id="9800818at2"/>
<sequence>MYFFYFDESGSRDPSVGTRENPKDHIYVLCAVGMFEAQWVKFDKTISSLKIALGRKCKQPQQKDFQLAECEVKSNWIRSPKARLESSPFLCALHDEDRERLVGCYYEQIKRCNLVLFASVIDKRYLWDYMTHELLHKKAYEFLLERIEQFMKEYHSKHNALIVMDDTSKELNRAVAMKHAYFLHKGNENLEFRHIVEYPFFTRSELSNGVQLADLLAYNIYRAFRQEDFAYPYFSEMLPYIYRRRGADFLDGLKVWPEGSPLVGEARAWGRISNH</sequence>
<dbReference type="STRING" id="584708.Apau_1090"/>
<organism evidence="1 2">
    <name type="scientific">Aminomonas paucivorans DSM 12260</name>
    <dbReference type="NCBI Taxonomy" id="584708"/>
    <lineage>
        <taxon>Bacteria</taxon>
        <taxon>Thermotogati</taxon>
        <taxon>Synergistota</taxon>
        <taxon>Synergistia</taxon>
        <taxon>Synergistales</taxon>
        <taxon>Synergistaceae</taxon>
        <taxon>Aminomonas</taxon>
    </lineage>
</organism>
<accession>E3CXF1</accession>
<protein>
    <recommendedName>
        <fullName evidence="3">DUF3800 domain-containing protein</fullName>
    </recommendedName>
</protein>
<evidence type="ECO:0000313" key="1">
    <source>
        <dbReference type="EMBL" id="EFQ23517.1"/>
    </source>
</evidence>
<dbReference type="EMBL" id="CM001022">
    <property type="protein sequence ID" value="EFQ23517.1"/>
    <property type="molecule type" value="Genomic_DNA"/>
</dbReference>
<dbReference type="PaxDb" id="584708-Apau_1090"/>
<keyword evidence="2" id="KW-1185">Reference proteome</keyword>
<dbReference type="HOGENOM" id="CLU_1010616_0_0_0"/>
<dbReference type="RefSeq" id="WP_006300712.1">
    <property type="nucleotide sequence ID" value="NZ_CM001022.1"/>
</dbReference>
<dbReference type="Pfam" id="PF12686">
    <property type="entry name" value="DUF3800"/>
    <property type="match status" value="1"/>
</dbReference>
<reference evidence="1 2" key="1">
    <citation type="journal article" date="2010" name="Stand. Genomic Sci.">
        <title>Non-contiguous finished genome sequence of Aminomonas paucivorans type strain (GLU-3).</title>
        <authorList>
            <person name="Pitluck S."/>
            <person name="Yasawong M."/>
            <person name="Held B."/>
            <person name="Lapidus A."/>
            <person name="Nolan M."/>
            <person name="Copeland A."/>
            <person name="Lucas S."/>
            <person name="Del Rio T.G."/>
            <person name="Tice H."/>
            <person name="Cheng J.F."/>
            <person name="Chertkov O."/>
            <person name="Goodwin L."/>
            <person name="Tapia R."/>
            <person name="Han C."/>
            <person name="Liolios K."/>
            <person name="Ivanova N."/>
            <person name="Mavromatis K."/>
            <person name="Ovchinnikova G."/>
            <person name="Pati A."/>
            <person name="Chen A."/>
            <person name="Palaniappan K."/>
            <person name="Land M."/>
            <person name="Hauser L."/>
            <person name="Chang Y.J."/>
            <person name="Jeffries C.D."/>
            <person name="Pukall R."/>
            <person name="Spring S."/>
            <person name="Rohde M."/>
            <person name="Sikorski J."/>
            <person name="Goker M."/>
            <person name="Woyke T."/>
            <person name="Bristow J."/>
            <person name="Eisen J.A."/>
            <person name="Markowitz V."/>
            <person name="Hugenholtz P."/>
            <person name="Kyrpides N.C."/>
            <person name="Klenk H.P."/>
        </authorList>
    </citation>
    <scope>NUCLEOTIDE SEQUENCE [LARGE SCALE GENOMIC DNA]</scope>
    <source>
        <strain evidence="1 2">DSM 12260</strain>
    </source>
</reference>
<evidence type="ECO:0000313" key="2">
    <source>
        <dbReference type="Proteomes" id="UP000005096"/>
    </source>
</evidence>